<dbReference type="CDD" id="cd08563">
    <property type="entry name" value="GDPD_TtGDE_like"/>
    <property type="match status" value="1"/>
</dbReference>
<name>A0AB72Z8L8_LISIO</name>
<dbReference type="InterPro" id="IPR030395">
    <property type="entry name" value="GP_PDE_dom"/>
</dbReference>
<dbReference type="Gene3D" id="3.20.20.190">
    <property type="entry name" value="Phosphatidylinositol (PI) phosphodiesterase"/>
    <property type="match status" value="1"/>
</dbReference>
<dbReference type="Pfam" id="PF03009">
    <property type="entry name" value="GDPD"/>
    <property type="match status" value="1"/>
</dbReference>
<protein>
    <submittedName>
        <fullName evidence="2">Glycerophosphodiester phosphodiesterase family protein</fullName>
    </submittedName>
</protein>
<dbReference type="GO" id="GO:0008081">
    <property type="term" value="F:phosphoric diester hydrolase activity"/>
    <property type="evidence" value="ECO:0007669"/>
    <property type="project" value="InterPro"/>
</dbReference>
<dbReference type="PROSITE" id="PS51704">
    <property type="entry name" value="GP_PDE"/>
    <property type="match status" value="1"/>
</dbReference>
<gene>
    <name evidence="2" type="ORF">HMPREF0557_01951</name>
</gene>
<dbReference type="EMBL" id="AGCN01000032">
    <property type="protein sequence ID" value="EHN61210.1"/>
    <property type="molecule type" value="Genomic_DNA"/>
</dbReference>
<keyword evidence="3" id="KW-1185">Reference proteome</keyword>
<dbReference type="PANTHER" id="PTHR46211">
    <property type="entry name" value="GLYCEROPHOSPHORYL DIESTER PHOSPHODIESTERASE"/>
    <property type="match status" value="1"/>
</dbReference>
<organism evidence="2 3">
    <name type="scientific">Listeria innocua ATCC 33091</name>
    <dbReference type="NCBI Taxonomy" id="1002366"/>
    <lineage>
        <taxon>Bacteria</taxon>
        <taxon>Bacillati</taxon>
        <taxon>Bacillota</taxon>
        <taxon>Bacilli</taxon>
        <taxon>Bacillales</taxon>
        <taxon>Listeriaceae</taxon>
        <taxon>Listeria</taxon>
    </lineage>
</organism>
<evidence type="ECO:0000313" key="3">
    <source>
        <dbReference type="Proteomes" id="UP000003597"/>
    </source>
</evidence>
<proteinExistence type="predicted"/>
<dbReference type="InterPro" id="IPR017946">
    <property type="entry name" value="PLC-like_Pdiesterase_TIM-brl"/>
</dbReference>
<dbReference type="PANTHER" id="PTHR46211:SF1">
    <property type="entry name" value="GLYCEROPHOSPHODIESTER PHOSPHODIESTERASE, CYTOPLASMIC"/>
    <property type="match status" value="1"/>
</dbReference>
<comment type="caution">
    <text evidence="2">The sequence shown here is derived from an EMBL/GenBank/DDBJ whole genome shotgun (WGS) entry which is preliminary data.</text>
</comment>
<dbReference type="GO" id="GO:0006629">
    <property type="term" value="P:lipid metabolic process"/>
    <property type="evidence" value="ECO:0007669"/>
    <property type="project" value="InterPro"/>
</dbReference>
<feature type="domain" description="GP-PDE" evidence="1">
    <location>
        <begin position="7"/>
        <end position="234"/>
    </location>
</feature>
<accession>A0AB72Z8L8</accession>
<evidence type="ECO:0000259" key="1">
    <source>
        <dbReference type="PROSITE" id="PS51704"/>
    </source>
</evidence>
<reference evidence="2 3" key="1">
    <citation type="submission" date="2011-08" db="EMBL/GenBank/DDBJ databases">
        <authorList>
            <person name="Weinstock G."/>
            <person name="Sodergren E."/>
            <person name="Clifton S."/>
            <person name="Fulton L."/>
            <person name="Fulton B."/>
            <person name="Courtney L."/>
            <person name="Fronick C."/>
            <person name="Harrison M."/>
            <person name="Strong C."/>
            <person name="Farmer C."/>
            <person name="Delahaunty K."/>
            <person name="Markovic C."/>
            <person name="Hall O."/>
            <person name="Minx P."/>
            <person name="Tomlinson C."/>
            <person name="Mitreva M."/>
            <person name="Hou S."/>
            <person name="Chen J."/>
            <person name="Wollam A."/>
            <person name="Pepin K.H."/>
            <person name="Johnson M."/>
            <person name="Bhonagiri V."/>
            <person name="Zhang X."/>
            <person name="Suruliraj S."/>
            <person name="Warren W."/>
            <person name="Chinwalla A."/>
            <person name="Mardis E.R."/>
            <person name="Wilson R.K."/>
        </authorList>
    </citation>
    <scope>NUCLEOTIDE SEQUENCE [LARGE SCALE GENOMIC DNA]</scope>
    <source>
        <strain evidence="2 3">ATCC 33091</strain>
    </source>
</reference>
<evidence type="ECO:0000313" key="2">
    <source>
        <dbReference type="EMBL" id="EHN61210.1"/>
    </source>
</evidence>
<dbReference type="AlphaFoldDB" id="A0AB72Z8L8"/>
<sequence length="240" mass="27132">MGGSDLTEIYAHRGSSGTHPENTLPAMKKAIETGADGIELDIHVLKSGELIVMHDERVDRTTNGTGFLKDFTLLEVKKLYTAKHFFRKVRVPTLEEVFKLVNHTGVSLNIELKTDVFEYEGIERKVLELASQFPNVERMYSSFNPDTLIRLREQDSGARLALITHGNLDKVLPLHEKIQLDAVHPPIKAENNPILQQIPARFWTVNKEADITHFIDIHAKGIMTDFPERAVAIKESKTSR</sequence>
<dbReference type="SUPFAM" id="SSF51695">
    <property type="entry name" value="PLC-like phosphodiesterases"/>
    <property type="match status" value="1"/>
</dbReference>
<dbReference type="Proteomes" id="UP000003597">
    <property type="component" value="Unassembled WGS sequence"/>
</dbReference>